<dbReference type="AlphaFoldDB" id="A0A285VIC6"/>
<dbReference type="RefSeq" id="WP_097186661.1">
    <property type="nucleotide sequence ID" value="NZ_OBQK01000001.1"/>
</dbReference>
<proteinExistence type="predicted"/>
<evidence type="ECO:0000313" key="2">
    <source>
        <dbReference type="EMBL" id="SOC52301.1"/>
    </source>
</evidence>
<keyword evidence="1" id="KW-0472">Membrane</keyword>
<organism evidence="2 3">
    <name type="scientific">Ornithinimicrobium cerasi</name>
    <dbReference type="NCBI Taxonomy" id="2248773"/>
    <lineage>
        <taxon>Bacteria</taxon>
        <taxon>Bacillati</taxon>
        <taxon>Actinomycetota</taxon>
        <taxon>Actinomycetes</taxon>
        <taxon>Micrococcales</taxon>
        <taxon>Ornithinimicrobiaceae</taxon>
        <taxon>Ornithinimicrobium</taxon>
    </lineage>
</organism>
<feature type="transmembrane region" description="Helical" evidence="1">
    <location>
        <begin position="17"/>
        <end position="35"/>
    </location>
</feature>
<protein>
    <submittedName>
        <fullName evidence="2">Uncharacterized protein</fullName>
    </submittedName>
</protein>
<dbReference type="EMBL" id="OBQK01000001">
    <property type="protein sequence ID" value="SOC52301.1"/>
    <property type="molecule type" value="Genomic_DNA"/>
</dbReference>
<evidence type="ECO:0000256" key="1">
    <source>
        <dbReference type="SAM" id="Phobius"/>
    </source>
</evidence>
<name>A0A285VIC6_9MICO</name>
<keyword evidence="1" id="KW-1133">Transmembrane helix</keyword>
<gene>
    <name evidence="2" type="ORF">SAMN05421879_101481</name>
</gene>
<evidence type="ECO:0000313" key="3">
    <source>
        <dbReference type="Proteomes" id="UP000219688"/>
    </source>
</evidence>
<reference evidence="3" key="1">
    <citation type="submission" date="2017-08" db="EMBL/GenBank/DDBJ databases">
        <authorList>
            <person name="Varghese N."/>
            <person name="Submissions S."/>
        </authorList>
    </citation>
    <scope>NUCLEOTIDE SEQUENCE [LARGE SCALE GENOMIC DNA]</scope>
    <source>
        <strain evidence="3">USBA17B2</strain>
    </source>
</reference>
<accession>A0A285VIC6</accession>
<keyword evidence="3" id="KW-1185">Reference proteome</keyword>
<dbReference type="Proteomes" id="UP000219688">
    <property type="component" value="Unassembled WGS sequence"/>
</dbReference>
<feature type="transmembrane region" description="Helical" evidence="1">
    <location>
        <begin position="41"/>
        <end position="59"/>
    </location>
</feature>
<keyword evidence="1" id="KW-0812">Transmembrane</keyword>
<sequence length="60" mass="6086">MDADDPDGPGAGRRQRLAAGLTVGMLIGVGLSLALDDWGMLVVGLALCIVFWAGSGSDAR</sequence>